<gene>
    <name evidence="6" type="ORF">KC729_15490</name>
</gene>
<dbReference type="InterPro" id="IPR010930">
    <property type="entry name" value="Flg_bb/hook_C_dom"/>
</dbReference>
<proteinExistence type="inferred from homology"/>
<dbReference type="NCBIfam" id="TIGR03506">
    <property type="entry name" value="FlgEFG_subfam"/>
    <property type="match status" value="1"/>
</dbReference>
<name>A0A956M1I5_UNCEI</name>
<evidence type="ECO:0000259" key="3">
    <source>
        <dbReference type="Pfam" id="PF00460"/>
    </source>
</evidence>
<dbReference type="GO" id="GO:0071978">
    <property type="term" value="P:bacterial-type flagellum-dependent swarming motility"/>
    <property type="evidence" value="ECO:0007669"/>
    <property type="project" value="TreeGrafter"/>
</dbReference>
<dbReference type="InterPro" id="IPR001444">
    <property type="entry name" value="Flag_bb_rod_N"/>
</dbReference>
<comment type="similarity">
    <text evidence="1 2">Belongs to the flagella basal body rod proteins family.</text>
</comment>
<dbReference type="PANTHER" id="PTHR30435:SF19">
    <property type="entry name" value="FLAGELLAR BASAL-BODY ROD PROTEIN FLGG"/>
    <property type="match status" value="1"/>
</dbReference>
<dbReference type="SUPFAM" id="SSF117143">
    <property type="entry name" value="Flagellar hook protein flgE"/>
    <property type="match status" value="1"/>
</dbReference>
<dbReference type="PANTHER" id="PTHR30435">
    <property type="entry name" value="FLAGELLAR PROTEIN"/>
    <property type="match status" value="1"/>
</dbReference>
<dbReference type="InterPro" id="IPR053967">
    <property type="entry name" value="LlgE_F_G-like_D1"/>
</dbReference>
<feature type="domain" description="Flagellar basal-body/hook protein C-terminal" evidence="4">
    <location>
        <begin position="194"/>
        <end position="236"/>
    </location>
</feature>
<dbReference type="InterPro" id="IPR019776">
    <property type="entry name" value="Flagellar_basal_body_rod_CS"/>
</dbReference>
<dbReference type="Pfam" id="PF00460">
    <property type="entry name" value="Flg_bb_rod"/>
    <property type="match status" value="1"/>
</dbReference>
<dbReference type="AlphaFoldDB" id="A0A956M1I5"/>
<evidence type="ECO:0000313" key="7">
    <source>
        <dbReference type="Proteomes" id="UP000697710"/>
    </source>
</evidence>
<dbReference type="Pfam" id="PF06429">
    <property type="entry name" value="Flg_bbr_C"/>
    <property type="match status" value="1"/>
</dbReference>
<dbReference type="Pfam" id="PF22692">
    <property type="entry name" value="LlgE_F_G_D1"/>
    <property type="match status" value="1"/>
</dbReference>
<evidence type="ECO:0000256" key="1">
    <source>
        <dbReference type="ARBA" id="ARBA00009677"/>
    </source>
</evidence>
<dbReference type="InterPro" id="IPR037925">
    <property type="entry name" value="FlgE/F/G-like"/>
</dbReference>
<dbReference type="Proteomes" id="UP000697710">
    <property type="component" value="Unassembled WGS sequence"/>
</dbReference>
<dbReference type="InterPro" id="IPR020013">
    <property type="entry name" value="Flagellar_FlgE/F/G"/>
</dbReference>
<dbReference type="PROSITE" id="PS00588">
    <property type="entry name" value="FLAGELLA_BB_ROD"/>
    <property type="match status" value="1"/>
</dbReference>
<protein>
    <submittedName>
        <fullName evidence="6">Flagellar hook-basal body protein</fullName>
    </submittedName>
</protein>
<evidence type="ECO:0000256" key="2">
    <source>
        <dbReference type="RuleBase" id="RU362116"/>
    </source>
</evidence>
<dbReference type="GO" id="GO:0009425">
    <property type="term" value="C:bacterial-type flagellum basal body"/>
    <property type="evidence" value="ECO:0007669"/>
    <property type="project" value="UniProtKB-SubCell"/>
</dbReference>
<keyword evidence="6" id="KW-0969">Cilium</keyword>
<evidence type="ECO:0000259" key="4">
    <source>
        <dbReference type="Pfam" id="PF06429"/>
    </source>
</evidence>
<evidence type="ECO:0000313" key="6">
    <source>
        <dbReference type="EMBL" id="MCA9729093.1"/>
    </source>
</evidence>
<reference evidence="6" key="1">
    <citation type="submission" date="2020-04" db="EMBL/GenBank/DDBJ databases">
        <authorList>
            <person name="Zhang T."/>
        </authorList>
    </citation>
    <scope>NUCLEOTIDE SEQUENCE</scope>
    <source>
        <strain evidence="6">HKST-UBA01</strain>
    </source>
</reference>
<keyword evidence="6" id="KW-0282">Flagellum</keyword>
<organism evidence="6 7">
    <name type="scientific">Eiseniibacteriota bacterium</name>
    <dbReference type="NCBI Taxonomy" id="2212470"/>
    <lineage>
        <taxon>Bacteria</taxon>
        <taxon>Candidatus Eiseniibacteriota</taxon>
    </lineage>
</organism>
<feature type="domain" description="Flagellar basal body rod protein N-terminal" evidence="3">
    <location>
        <begin position="7"/>
        <end position="35"/>
    </location>
</feature>
<evidence type="ECO:0000259" key="5">
    <source>
        <dbReference type="Pfam" id="PF22692"/>
    </source>
</evidence>
<dbReference type="EMBL" id="JAGQHR010000571">
    <property type="protein sequence ID" value="MCA9729093.1"/>
    <property type="molecule type" value="Genomic_DNA"/>
</dbReference>
<reference evidence="6" key="2">
    <citation type="journal article" date="2021" name="Microbiome">
        <title>Successional dynamics and alternative stable states in a saline activated sludge microbial community over 9 years.</title>
        <authorList>
            <person name="Wang Y."/>
            <person name="Ye J."/>
            <person name="Ju F."/>
            <person name="Liu L."/>
            <person name="Boyd J.A."/>
            <person name="Deng Y."/>
            <person name="Parks D.H."/>
            <person name="Jiang X."/>
            <person name="Yin X."/>
            <person name="Woodcroft B.J."/>
            <person name="Tyson G.W."/>
            <person name="Hugenholtz P."/>
            <person name="Polz M.F."/>
            <person name="Zhang T."/>
        </authorList>
    </citation>
    <scope>NUCLEOTIDE SEQUENCE</scope>
    <source>
        <strain evidence="6">HKST-UBA01</strain>
    </source>
</reference>
<comment type="subcellular location">
    <subcellularLocation>
        <location evidence="2">Bacterial flagellum basal body</location>
    </subcellularLocation>
</comment>
<accession>A0A956M1I5</accession>
<keyword evidence="6" id="KW-0966">Cell projection</keyword>
<sequence length="241" mass="24829">MIRGMWVSASALGPAQRAEEILANNLANVSTPGFRQVRFAFQQAAGAAGLPTLPGGAPAPGQAPGLTTQLDLSEASLETTGNPLDLSVVGSGFFAVQGPGGPLYTRDASLVRGLDGTLLHRSGYPILTESGPVVVPDGGTFDVGPDGTVKVDGETFGRLQVVELPDPTNLRLAGRNLIQTDAPVVAIESPQVVQGASEGANADPVETMVEMMAVLRAFQANQSAILTQDSSLGQLIRWASS</sequence>
<comment type="caution">
    <text evidence="6">The sequence shown here is derived from an EMBL/GenBank/DDBJ whole genome shotgun (WGS) entry which is preliminary data.</text>
</comment>
<feature type="domain" description="Flagellar hook protein FlgE/F/G-like D1" evidence="5">
    <location>
        <begin position="88"/>
        <end position="151"/>
    </location>
</feature>
<keyword evidence="2" id="KW-0975">Bacterial flagellum</keyword>